<dbReference type="Pfam" id="PF00005">
    <property type="entry name" value="ABC_tran"/>
    <property type="match status" value="1"/>
</dbReference>
<dbReference type="GO" id="GO:0005524">
    <property type="term" value="F:ATP binding"/>
    <property type="evidence" value="ECO:0007669"/>
    <property type="project" value="InterPro"/>
</dbReference>
<dbReference type="PANTHER" id="PTHR42781:SF1">
    <property type="entry name" value="THIAMINE IMPORT ATP-BINDING PROTEIN THIQ"/>
    <property type="match status" value="1"/>
</dbReference>
<dbReference type="InterPro" id="IPR003439">
    <property type="entry name" value="ABC_transporter-like_ATP-bd"/>
</dbReference>
<dbReference type="Pfam" id="PF08402">
    <property type="entry name" value="TOBE_2"/>
    <property type="match status" value="1"/>
</dbReference>
<keyword evidence="3" id="KW-0997">Cell inner membrane</keyword>
<evidence type="ECO:0000256" key="2">
    <source>
        <dbReference type="ARBA" id="ARBA00022475"/>
    </source>
</evidence>
<accession>A0A1U9KKA3</accession>
<evidence type="ECO:0000313" key="7">
    <source>
        <dbReference type="EMBL" id="AQS86222.1"/>
    </source>
</evidence>
<dbReference type="InterPro" id="IPR050093">
    <property type="entry name" value="ABC_SmlMolc_Importer"/>
</dbReference>
<dbReference type="PROSITE" id="PS50893">
    <property type="entry name" value="ABC_TRANSPORTER_2"/>
    <property type="match status" value="1"/>
</dbReference>
<keyword evidence="8" id="KW-1185">Reference proteome</keyword>
<dbReference type="InterPro" id="IPR013611">
    <property type="entry name" value="Transp-assoc_OB_typ2"/>
</dbReference>
<dbReference type="STRING" id="435.A0U92_02975"/>
<evidence type="ECO:0000256" key="3">
    <source>
        <dbReference type="ARBA" id="ARBA00022519"/>
    </source>
</evidence>
<feature type="domain" description="ABC transporter" evidence="6">
    <location>
        <begin position="3"/>
        <end position="238"/>
    </location>
</feature>
<dbReference type="EMBL" id="CP014692">
    <property type="protein sequence ID" value="AQS86222.1"/>
    <property type="molecule type" value="Genomic_DNA"/>
</dbReference>
<proteinExistence type="predicted"/>
<organism evidence="7 8">
    <name type="scientific">Acetobacter aceti</name>
    <dbReference type="NCBI Taxonomy" id="435"/>
    <lineage>
        <taxon>Bacteria</taxon>
        <taxon>Pseudomonadati</taxon>
        <taxon>Pseudomonadota</taxon>
        <taxon>Alphaproteobacteria</taxon>
        <taxon>Acetobacterales</taxon>
        <taxon>Acetobacteraceae</taxon>
        <taxon>Acetobacter</taxon>
        <taxon>Acetobacter subgen. Acetobacter</taxon>
    </lineage>
</organism>
<dbReference type="OrthoDB" id="7280760at2"/>
<dbReference type="SUPFAM" id="SSF50331">
    <property type="entry name" value="MOP-like"/>
    <property type="match status" value="1"/>
</dbReference>
<reference evidence="7 8" key="1">
    <citation type="submission" date="2016-03" db="EMBL/GenBank/DDBJ databases">
        <title>Acetic acid bacteria sequencing.</title>
        <authorList>
            <person name="Brandt J."/>
            <person name="Jakob F."/>
            <person name="Vogel R.F."/>
        </authorList>
    </citation>
    <scope>NUCLEOTIDE SEQUENCE [LARGE SCALE GENOMIC DNA]</scope>
    <source>
        <strain evidence="7 8">TMW2.1153</strain>
    </source>
</reference>
<dbReference type="Gene3D" id="3.40.50.300">
    <property type="entry name" value="P-loop containing nucleotide triphosphate hydrolases"/>
    <property type="match status" value="1"/>
</dbReference>
<evidence type="ECO:0000256" key="1">
    <source>
        <dbReference type="ARBA" id="ARBA00022448"/>
    </source>
</evidence>
<evidence type="ECO:0000259" key="6">
    <source>
        <dbReference type="PROSITE" id="PS50893"/>
    </source>
</evidence>
<dbReference type="PANTHER" id="PTHR42781">
    <property type="entry name" value="SPERMIDINE/PUTRESCINE IMPORT ATP-BINDING PROTEIN POTA"/>
    <property type="match status" value="1"/>
</dbReference>
<dbReference type="InterPro" id="IPR027417">
    <property type="entry name" value="P-loop_NTPase"/>
</dbReference>
<protein>
    <submittedName>
        <fullName evidence="7">Transport-associated OB domain-containing protein</fullName>
    </submittedName>
</protein>
<dbReference type="GO" id="GO:0016887">
    <property type="term" value="F:ATP hydrolysis activity"/>
    <property type="evidence" value="ECO:0007669"/>
    <property type="project" value="InterPro"/>
</dbReference>
<gene>
    <name evidence="7" type="ORF">A0U92_02975</name>
</gene>
<dbReference type="GO" id="GO:0043190">
    <property type="term" value="C:ATP-binding cassette (ABC) transporter complex"/>
    <property type="evidence" value="ECO:0007669"/>
    <property type="project" value="InterPro"/>
</dbReference>
<dbReference type="SUPFAM" id="SSF52540">
    <property type="entry name" value="P-loop containing nucleoside triphosphate hydrolases"/>
    <property type="match status" value="1"/>
</dbReference>
<dbReference type="Proteomes" id="UP000188937">
    <property type="component" value="Chromosome"/>
</dbReference>
<keyword evidence="5" id="KW-0472">Membrane</keyword>
<dbReference type="GO" id="GO:0022857">
    <property type="term" value="F:transmembrane transporter activity"/>
    <property type="evidence" value="ECO:0007669"/>
    <property type="project" value="InterPro"/>
</dbReference>
<dbReference type="KEGG" id="aace:A0U92_02975"/>
<sequence>MTLRNYSATLTVDTISLTSDSPAFSFTLHTGEYLALLMLNDSGEALGTLSDILSGHRHSGNAHLTLLGQNVSRRPAGQRGLAVVGARDPLFAHLSVRNNLAFPLRAGKRPQDQAAHKTVQLLALLGLEQQADAFPSSLTASERLRAQLARALATDPAIIILEDIFAGLDSETRADIHQRILRLRRARDTSFLLLTRDRADALTAANRIGVIADGALLQIGPATELMERPASPRLAVAMTDANRLTGLAITVEDDIVQTRLACGGTMEGLAEGDVSEGDLVELCIRPGRIALMFPRGPVNADDTNGSLPATLSEIRNLGDLFVLRVRLADSTEVIVHRPAGSLPPGVASGQTVLLAWGPSAAVVFPSQDKEG</sequence>
<keyword evidence="2" id="KW-1003">Cell membrane</keyword>
<keyword evidence="1" id="KW-0813">Transport</keyword>
<dbReference type="InterPro" id="IPR008995">
    <property type="entry name" value="Mo/tungstate-bd_C_term_dom"/>
</dbReference>
<name>A0A1U9KKA3_ACEAC</name>
<evidence type="ECO:0000256" key="5">
    <source>
        <dbReference type="ARBA" id="ARBA00023136"/>
    </source>
</evidence>
<evidence type="ECO:0000256" key="4">
    <source>
        <dbReference type="ARBA" id="ARBA00022967"/>
    </source>
</evidence>
<dbReference type="RefSeq" id="WP_077814215.1">
    <property type="nucleotide sequence ID" value="NZ_CP014692.1"/>
</dbReference>
<keyword evidence="4" id="KW-1278">Translocase</keyword>
<evidence type="ECO:0000313" key="8">
    <source>
        <dbReference type="Proteomes" id="UP000188937"/>
    </source>
</evidence>
<dbReference type="AlphaFoldDB" id="A0A1U9KKA3"/>